<dbReference type="EMBL" id="JASZZN010000010">
    <property type="protein sequence ID" value="MDM4016875.1"/>
    <property type="molecule type" value="Genomic_DNA"/>
</dbReference>
<feature type="transmembrane region" description="Helical" evidence="1">
    <location>
        <begin position="231"/>
        <end position="251"/>
    </location>
</feature>
<gene>
    <name evidence="2" type="ORF">QTN89_15620</name>
</gene>
<comment type="caution">
    <text evidence="2">The sequence shown here is derived from an EMBL/GenBank/DDBJ whole genome shotgun (WGS) entry which is preliminary data.</text>
</comment>
<dbReference type="PANTHER" id="PTHR37305:SF1">
    <property type="entry name" value="MEMBRANE PROTEIN"/>
    <property type="match status" value="1"/>
</dbReference>
<protein>
    <recommendedName>
        <fullName evidence="4">ABC transporter permease</fullName>
    </recommendedName>
</protein>
<feature type="transmembrane region" description="Helical" evidence="1">
    <location>
        <begin position="144"/>
        <end position="166"/>
    </location>
</feature>
<reference evidence="2 3" key="1">
    <citation type="submission" date="2023-06" db="EMBL/GenBank/DDBJ databases">
        <title>Roseiconus lacunae JC819 isolated from Gulf of Mannar region, Tamil Nadu.</title>
        <authorList>
            <person name="Pk S."/>
            <person name="Ch S."/>
            <person name="Ch V.R."/>
        </authorList>
    </citation>
    <scope>NUCLEOTIDE SEQUENCE [LARGE SCALE GENOMIC DNA]</scope>
    <source>
        <strain evidence="2 3">JC819</strain>
    </source>
</reference>
<keyword evidence="1" id="KW-0472">Membrane</keyword>
<keyword evidence="1" id="KW-0812">Transmembrane</keyword>
<keyword evidence="1" id="KW-1133">Transmembrane helix</keyword>
<evidence type="ECO:0000313" key="2">
    <source>
        <dbReference type="EMBL" id="MDM4016875.1"/>
    </source>
</evidence>
<feature type="transmembrane region" description="Helical" evidence="1">
    <location>
        <begin position="114"/>
        <end position="138"/>
    </location>
</feature>
<evidence type="ECO:0000313" key="3">
    <source>
        <dbReference type="Proteomes" id="UP001239462"/>
    </source>
</evidence>
<name>A0ABT7PK45_9BACT</name>
<feature type="transmembrane region" description="Helical" evidence="1">
    <location>
        <begin position="65"/>
        <end position="84"/>
    </location>
</feature>
<keyword evidence="3" id="KW-1185">Reference proteome</keyword>
<feature type="transmembrane region" description="Helical" evidence="1">
    <location>
        <begin position="24"/>
        <end position="45"/>
    </location>
</feature>
<dbReference type="Proteomes" id="UP001239462">
    <property type="component" value="Unassembled WGS sequence"/>
</dbReference>
<accession>A0ABT7PK45</accession>
<sequence>MNTISTPLDVLWFELRRAMTWGRIATWVVLVAFPIAVVTAMLVNIQLDLGERYDPQEMIQPFGMAMYVMITEVSCLLGLLLWAAPAISTEIEGQTWVYLTVRTHGRWSVLVGKYLAAVIWTLTSTLTALTISCCVVGTEIGNELWWVLAKLCVLSCVAHAALYLLIGCLFYRRTMVAAVVYTMAVEFVASFIPALVNKLTINYRLRGLLADWMQWEEARSRAENIFGNEPASTHLLMLTVMTAVLLLAAIWRVERTEFPTGQVNT</sequence>
<dbReference type="RefSeq" id="WP_289164469.1">
    <property type="nucleotide sequence ID" value="NZ_JASZZN010000010.1"/>
</dbReference>
<evidence type="ECO:0000256" key="1">
    <source>
        <dbReference type="SAM" id="Phobius"/>
    </source>
</evidence>
<proteinExistence type="predicted"/>
<dbReference type="PANTHER" id="PTHR37305">
    <property type="entry name" value="INTEGRAL MEMBRANE PROTEIN-RELATED"/>
    <property type="match status" value="1"/>
</dbReference>
<organism evidence="2 3">
    <name type="scientific">Roseiconus lacunae</name>
    <dbReference type="NCBI Taxonomy" id="2605694"/>
    <lineage>
        <taxon>Bacteria</taxon>
        <taxon>Pseudomonadati</taxon>
        <taxon>Planctomycetota</taxon>
        <taxon>Planctomycetia</taxon>
        <taxon>Pirellulales</taxon>
        <taxon>Pirellulaceae</taxon>
        <taxon>Roseiconus</taxon>
    </lineage>
</organism>
<evidence type="ECO:0008006" key="4">
    <source>
        <dbReference type="Google" id="ProtNLM"/>
    </source>
</evidence>
<feature type="transmembrane region" description="Helical" evidence="1">
    <location>
        <begin position="178"/>
        <end position="196"/>
    </location>
</feature>